<dbReference type="Proteomes" id="UP001150941">
    <property type="component" value="Unassembled WGS sequence"/>
</dbReference>
<reference evidence="1" key="1">
    <citation type="submission" date="2022-11" db="EMBL/GenBank/DDBJ databases">
        <authorList>
            <person name="Petersen C."/>
        </authorList>
    </citation>
    <scope>NUCLEOTIDE SEQUENCE</scope>
    <source>
        <strain evidence="1">IBT 19713</strain>
    </source>
</reference>
<protein>
    <submittedName>
        <fullName evidence="1">Uncharacterized protein</fullName>
    </submittedName>
</protein>
<proteinExistence type="predicted"/>
<dbReference type="Gene3D" id="3.30.559.10">
    <property type="entry name" value="Chloramphenicol acetyltransferase-like domain"/>
    <property type="match status" value="1"/>
</dbReference>
<dbReference type="GeneID" id="83203022"/>
<comment type="caution">
    <text evidence="1">The sequence shown here is derived from an EMBL/GenBank/DDBJ whole genome shotgun (WGS) entry which is preliminary data.</text>
</comment>
<accession>A0A9W9TJN3</accession>
<dbReference type="OrthoDB" id="21502at2759"/>
<dbReference type="AlphaFoldDB" id="A0A9W9TJN3"/>
<name>A0A9W9TJN3_9EURO</name>
<dbReference type="EMBL" id="JAPQKS010000005">
    <property type="protein sequence ID" value="KAJ5225198.1"/>
    <property type="molecule type" value="Genomic_DNA"/>
</dbReference>
<dbReference type="InterPro" id="IPR023213">
    <property type="entry name" value="CAT-like_dom_sf"/>
</dbReference>
<evidence type="ECO:0000313" key="1">
    <source>
        <dbReference type="EMBL" id="KAJ5225198.1"/>
    </source>
</evidence>
<dbReference type="RefSeq" id="XP_058328609.1">
    <property type="nucleotide sequence ID" value="XM_058475719.1"/>
</dbReference>
<keyword evidence="2" id="KW-1185">Reference proteome</keyword>
<organism evidence="1 2">
    <name type="scientific">Penicillium chermesinum</name>
    <dbReference type="NCBI Taxonomy" id="63820"/>
    <lineage>
        <taxon>Eukaryota</taxon>
        <taxon>Fungi</taxon>
        <taxon>Dikarya</taxon>
        <taxon>Ascomycota</taxon>
        <taxon>Pezizomycotina</taxon>
        <taxon>Eurotiomycetes</taxon>
        <taxon>Eurotiomycetidae</taxon>
        <taxon>Eurotiales</taxon>
        <taxon>Aspergillaceae</taxon>
        <taxon>Penicillium</taxon>
    </lineage>
</organism>
<evidence type="ECO:0000313" key="2">
    <source>
        <dbReference type="Proteomes" id="UP001150941"/>
    </source>
</evidence>
<reference evidence="1" key="2">
    <citation type="journal article" date="2023" name="IMA Fungus">
        <title>Comparative genomic study of the Penicillium genus elucidates a diverse pangenome and 15 lateral gene transfer events.</title>
        <authorList>
            <person name="Petersen C."/>
            <person name="Sorensen T."/>
            <person name="Nielsen M.R."/>
            <person name="Sondergaard T.E."/>
            <person name="Sorensen J.L."/>
            <person name="Fitzpatrick D.A."/>
            <person name="Frisvad J.C."/>
            <person name="Nielsen K.L."/>
        </authorList>
    </citation>
    <scope>NUCLEOTIDE SEQUENCE</scope>
    <source>
        <strain evidence="1">IBT 19713</strain>
    </source>
</reference>
<gene>
    <name evidence="1" type="ORF">N7468_006423</name>
</gene>
<sequence>MNFGAKQPHAHTCGECGAPVDIYPLHTLDNIKENYSYVNWFMRFNDALDANQLNRALSRLFEIGDWRKLGGRLRRKPDGKLEIHVQKPSPADKHNVYVYTTHTSYDMRLRDHPVGSRLPRDSRSIAAFDISRFPAISSPDELSDV</sequence>